<evidence type="ECO:0000313" key="2">
    <source>
        <dbReference type="Proteomes" id="UP001363151"/>
    </source>
</evidence>
<protein>
    <submittedName>
        <fullName evidence="1">Uncharacterized protein</fullName>
    </submittedName>
</protein>
<proteinExistence type="predicted"/>
<comment type="caution">
    <text evidence="1">The sequence shown here is derived from an EMBL/GenBank/DDBJ whole genome shotgun (WGS) entry which is preliminary data.</text>
</comment>
<name>A0ABR1GFY2_AURAN</name>
<dbReference type="Proteomes" id="UP001363151">
    <property type="component" value="Unassembled WGS sequence"/>
</dbReference>
<keyword evidence="2" id="KW-1185">Reference proteome</keyword>
<dbReference type="EMBL" id="JBBJCI010000012">
    <property type="protein sequence ID" value="KAK7254910.1"/>
    <property type="molecule type" value="Genomic_DNA"/>
</dbReference>
<evidence type="ECO:0000313" key="1">
    <source>
        <dbReference type="EMBL" id="KAK7254910.1"/>
    </source>
</evidence>
<reference evidence="1 2" key="1">
    <citation type="submission" date="2024-03" db="EMBL/GenBank/DDBJ databases">
        <title>Aureococcus anophagefferens CCMP1851 and Kratosvirus quantuckense: Draft genome of a second virus-susceptible host strain in the model system.</title>
        <authorList>
            <person name="Chase E."/>
            <person name="Truchon A.R."/>
            <person name="Schepens W."/>
            <person name="Wilhelm S.W."/>
        </authorList>
    </citation>
    <scope>NUCLEOTIDE SEQUENCE [LARGE SCALE GENOMIC DNA]</scope>
    <source>
        <strain evidence="1 2">CCMP1851</strain>
    </source>
</reference>
<gene>
    <name evidence="1" type="ORF">SO694_00137011</name>
</gene>
<sequence>MHHGEAECFNDAYKLAADAVDASKSFAFTRCMFGRMGELCPASWTGKECAKDAYNATSFQPAATACEAEAGYEAGALAKLALGDGGGVSSWAASGIAADLAYSAKADPGGTIPPPEGGPAPAWIVVGDSFVSDRDSDDEAAWAAKVLAAVCDAYDGAEKPAGCPSL</sequence>
<accession>A0ABR1GFY2</accession>
<organism evidence="1 2">
    <name type="scientific">Aureococcus anophagefferens</name>
    <name type="common">Harmful bloom alga</name>
    <dbReference type="NCBI Taxonomy" id="44056"/>
    <lineage>
        <taxon>Eukaryota</taxon>
        <taxon>Sar</taxon>
        <taxon>Stramenopiles</taxon>
        <taxon>Ochrophyta</taxon>
        <taxon>Pelagophyceae</taxon>
        <taxon>Pelagomonadales</taxon>
        <taxon>Pelagomonadaceae</taxon>
        <taxon>Aureococcus</taxon>
    </lineage>
</organism>